<accession>A0A4D8QE83</accession>
<sequence length="113" mass="12439">MGQAAFTAHPGSTSLLAWCCCWPAPPKSWVRRPDGRQLAVAWLSVGASFLGILVIQYLSFSRVGGTFVEGVQGRYFLPLAAAAGLLMPAIAARRRRCGWRRRSRFWSSPSPRC</sequence>
<keyword evidence="1" id="KW-1133">Transmembrane helix</keyword>
<feature type="transmembrane region" description="Helical" evidence="1">
    <location>
        <begin position="75"/>
        <end position="92"/>
    </location>
</feature>
<keyword evidence="2" id="KW-0614">Plasmid</keyword>
<evidence type="ECO:0000256" key="1">
    <source>
        <dbReference type="SAM" id="Phobius"/>
    </source>
</evidence>
<feature type="transmembrane region" description="Helical" evidence="1">
    <location>
        <begin position="38"/>
        <end position="60"/>
    </location>
</feature>
<organism evidence="2 3">
    <name type="scientific">Azospirillum brasilense</name>
    <dbReference type="NCBI Taxonomy" id="192"/>
    <lineage>
        <taxon>Bacteria</taxon>
        <taxon>Pseudomonadati</taxon>
        <taxon>Pseudomonadota</taxon>
        <taxon>Alphaproteobacteria</taxon>
        <taxon>Rhodospirillales</taxon>
        <taxon>Azospirillaceae</taxon>
        <taxon>Azospirillum</taxon>
    </lineage>
</organism>
<dbReference type="AlphaFoldDB" id="A0A4D8QE83"/>
<dbReference type="Proteomes" id="UP000298596">
    <property type="component" value="Plasmid p5"/>
</dbReference>
<evidence type="ECO:0000313" key="2">
    <source>
        <dbReference type="EMBL" id="QCO07246.1"/>
    </source>
</evidence>
<name>A0A4D8QE83_AZOBR</name>
<dbReference type="Pfam" id="PF09913">
    <property type="entry name" value="DUF2142"/>
    <property type="match status" value="1"/>
</dbReference>
<protein>
    <submittedName>
        <fullName evidence="2">DUF2142 domain-containing protein</fullName>
    </submittedName>
</protein>
<keyword evidence="1" id="KW-0472">Membrane</keyword>
<proteinExistence type="predicted"/>
<evidence type="ECO:0000313" key="3">
    <source>
        <dbReference type="Proteomes" id="UP000298596"/>
    </source>
</evidence>
<geneLocation type="plasmid" evidence="2">
    <name>p5</name>
</geneLocation>
<dbReference type="EMBL" id="CP032335">
    <property type="protein sequence ID" value="QCO07246.1"/>
    <property type="molecule type" value="Genomic_DNA"/>
</dbReference>
<dbReference type="InterPro" id="IPR018674">
    <property type="entry name" value="DUF2142_membrane"/>
</dbReference>
<reference evidence="2 3" key="1">
    <citation type="submission" date="2018-09" db="EMBL/GenBank/DDBJ databases">
        <title>Whole genome based analysis of evolution and adaptive divergence in Indian and Brazilian strains of Azospirillum brasilense.</title>
        <authorList>
            <person name="Singh C."/>
            <person name="Tripathi A.K."/>
        </authorList>
    </citation>
    <scope>NUCLEOTIDE SEQUENCE [LARGE SCALE GENOMIC DNA]</scope>
    <source>
        <strain evidence="2 3">MTCC4036</strain>
        <plasmid evidence="2 3">p5</plasmid>
    </source>
</reference>
<gene>
    <name evidence="2" type="ORF">D3867_35725</name>
</gene>
<keyword evidence="1" id="KW-0812">Transmembrane</keyword>